<dbReference type="Proteomes" id="UP001172159">
    <property type="component" value="Unassembled WGS sequence"/>
</dbReference>
<evidence type="ECO:0000256" key="2">
    <source>
        <dbReference type="SAM" id="SignalP"/>
    </source>
</evidence>
<dbReference type="PROSITE" id="PS50297">
    <property type="entry name" value="ANK_REP_REGION"/>
    <property type="match status" value="1"/>
</dbReference>
<feature type="chain" id="PRO_5041440751" evidence="2">
    <location>
        <begin position="27"/>
        <end position="167"/>
    </location>
</feature>
<proteinExistence type="predicted"/>
<dbReference type="InterPro" id="IPR002110">
    <property type="entry name" value="Ankyrin_rpt"/>
</dbReference>
<name>A0AA40BRR2_9PEZI</name>
<evidence type="ECO:0000313" key="4">
    <source>
        <dbReference type="Proteomes" id="UP001172159"/>
    </source>
</evidence>
<sequence>MALLLSLPAELIHIILEFLGLPAVSALARTCMGLCALAEPVLYLRDRESDWPRALLWAVKSKRTATITKALRADYDIDLADSQGLTPLHHATRHIGDELVQSLLQNGAQIDPSAALHGTPLDYACENRNFQSAIALVEAALAWTPVCYVLAFAVSMSATKGNLLLEG</sequence>
<dbReference type="Gene3D" id="1.25.40.20">
    <property type="entry name" value="Ankyrin repeat-containing domain"/>
    <property type="match status" value="1"/>
</dbReference>
<keyword evidence="4" id="KW-1185">Reference proteome</keyword>
<dbReference type="InterPro" id="IPR036770">
    <property type="entry name" value="Ankyrin_rpt-contain_sf"/>
</dbReference>
<evidence type="ECO:0000256" key="1">
    <source>
        <dbReference type="PROSITE-ProRule" id="PRU00023"/>
    </source>
</evidence>
<feature type="repeat" description="ANK" evidence="1">
    <location>
        <begin position="83"/>
        <end position="115"/>
    </location>
</feature>
<evidence type="ECO:0000313" key="3">
    <source>
        <dbReference type="EMBL" id="KAK0739035.1"/>
    </source>
</evidence>
<keyword evidence="1" id="KW-0040">ANK repeat</keyword>
<feature type="signal peptide" evidence="2">
    <location>
        <begin position="1"/>
        <end position="26"/>
    </location>
</feature>
<dbReference type="SUPFAM" id="SSF48403">
    <property type="entry name" value="Ankyrin repeat"/>
    <property type="match status" value="1"/>
</dbReference>
<keyword evidence="2" id="KW-0732">Signal</keyword>
<dbReference type="InterPro" id="IPR036047">
    <property type="entry name" value="F-box-like_dom_sf"/>
</dbReference>
<dbReference type="SUPFAM" id="SSF81383">
    <property type="entry name" value="F-box domain"/>
    <property type="match status" value="1"/>
</dbReference>
<dbReference type="AlphaFoldDB" id="A0AA40BRR2"/>
<gene>
    <name evidence="3" type="ORF">B0T21DRAFT_135733</name>
</gene>
<dbReference type="Pfam" id="PF12796">
    <property type="entry name" value="Ank_2"/>
    <property type="match status" value="1"/>
</dbReference>
<protein>
    <submittedName>
        <fullName evidence="3">Uncharacterized protein</fullName>
    </submittedName>
</protein>
<dbReference type="PROSITE" id="PS50088">
    <property type="entry name" value="ANK_REPEAT"/>
    <property type="match status" value="1"/>
</dbReference>
<accession>A0AA40BRR2</accession>
<comment type="caution">
    <text evidence="3">The sequence shown here is derived from an EMBL/GenBank/DDBJ whole genome shotgun (WGS) entry which is preliminary data.</text>
</comment>
<dbReference type="EMBL" id="JAUKTV010000004">
    <property type="protein sequence ID" value="KAK0739035.1"/>
    <property type="molecule type" value="Genomic_DNA"/>
</dbReference>
<organism evidence="3 4">
    <name type="scientific">Apiosordaria backusii</name>
    <dbReference type="NCBI Taxonomy" id="314023"/>
    <lineage>
        <taxon>Eukaryota</taxon>
        <taxon>Fungi</taxon>
        <taxon>Dikarya</taxon>
        <taxon>Ascomycota</taxon>
        <taxon>Pezizomycotina</taxon>
        <taxon>Sordariomycetes</taxon>
        <taxon>Sordariomycetidae</taxon>
        <taxon>Sordariales</taxon>
        <taxon>Lasiosphaeriaceae</taxon>
        <taxon>Apiosordaria</taxon>
    </lineage>
</organism>
<reference evidence="3" key="1">
    <citation type="submission" date="2023-06" db="EMBL/GenBank/DDBJ databases">
        <title>Genome-scale phylogeny and comparative genomics of the fungal order Sordariales.</title>
        <authorList>
            <consortium name="Lawrence Berkeley National Laboratory"/>
            <person name="Hensen N."/>
            <person name="Bonometti L."/>
            <person name="Westerberg I."/>
            <person name="Brannstrom I.O."/>
            <person name="Guillou S."/>
            <person name="Cros-Aarteil S."/>
            <person name="Calhoun S."/>
            <person name="Haridas S."/>
            <person name="Kuo A."/>
            <person name="Mondo S."/>
            <person name="Pangilinan J."/>
            <person name="Riley R."/>
            <person name="Labutti K."/>
            <person name="Andreopoulos B."/>
            <person name="Lipzen A."/>
            <person name="Chen C."/>
            <person name="Yanf M."/>
            <person name="Daum C."/>
            <person name="Ng V."/>
            <person name="Clum A."/>
            <person name="Steindorff A."/>
            <person name="Ohm R."/>
            <person name="Martin F."/>
            <person name="Silar P."/>
            <person name="Natvig D."/>
            <person name="Lalanne C."/>
            <person name="Gautier V."/>
            <person name="Ament-Velasquez S.L."/>
            <person name="Kruys A."/>
            <person name="Hutchinson M.I."/>
            <person name="Powell A.J."/>
            <person name="Barry K."/>
            <person name="Miller A.N."/>
            <person name="Grigoriev I.V."/>
            <person name="Debuchy R."/>
            <person name="Gladieux P."/>
            <person name="Thoren M.H."/>
            <person name="Johannesson H."/>
        </authorList>
    </citation>
    <scope>NUCLEOTIDE SEQUENCE</scope>
    <source>
        <strain evidence="3">CBS 540.89</strain>
    </source>
</reference>